<dbReference type="AlphaFoldDB" id="A0A8J6HXF7"/>
<evidence type="ECO:0000313" key="2">
    <source>
        <dbReference type="Proteomes" id="UP000657177"/>
    </source>
</evidence>
<dbReference type="Proteomes" id="UP000657177">
    <property type="component" value="Unassembled WGS sequence"/>
</dbReference>
<protein>
    <submittedName>
        <fullName evidence="1">DUF721 domain-containing protein</fullName>
    </submittedName>
</protein>
<accession>A0A8J6HXF7</accession>
<evidence type="ECO:0000313" key="1">
    <source>
        <dbReference type="EMBL" id="MBA2133212.1"/>
    </source>
</evidence>
<dbReference type="EMBL" id="JAAKDE010000012">
    <property type="protein sequence ID" value="MBA2133212.1"/>
    <property type="molecule type" value="Genomic_DNA"/>
</dbReference>
<dbReference type="PANTHER" id="PTHR36456">
    <property type="entry name" value="UPF0232 PROTEIN SCO3875"/>
    <property type="match status" value="1"/>
</dbReference>
<name>A0A8J6HXF7_9FIRM</name>
<dbReference type="PANTHER" id="PTHR36456:SF1">
    <property type="entry name" value="UPF0232 PROTEIN SCO3875"/>
    <property type="match status" value="1"/>
</dbReference>
<keyword evidence="2" id="KW-1185">Reference proteome</keyword>
<gene>
    <name evidence="1" type="ORF">G5B42_06605</name>
</gene>
<organism evidence="1 2">
    <name type="scientific">Capillibacterium thermochitinicola</name>
    <dbReference type="NCBI Taxonomy" id="2699427"/>
    <lineage>
        <taxon>Bacteria</taxon>
        <taxon>Bacillati</taxon>
        <taxon>Bacillota</taxon>
        <taxon>Capillibacterium</taxon>
    </lineage>
</organism>
<dbReference type="Pfam" id="PF05258">
    <property type="entry name" value="DciA"/>
    <property type="match status" value="1"/>
</dbReference>
<comment type="caution">
    <text evidence="1">The sequence shown here is derived from an EMBL/GenBank/DDBJ whole genome shotgun (WGS) entry which is preliminary data.</text>
</comment>
<dbReference type="InterPro" id="IPR007922">
    <property type="entry name" value="DciA-like"/>
</dbReference>
<proteinExistence type="predicted"/>
<dbReference type="RefSeq" id="WP_181339659.1">
    <property type="nucleotide sequence ID" value="NZ_JAAKDE010000012.1"/>
</dbReference>
<sequence length="139" mass="15867">MRGFIQNWSPKAHVQTGLAYYYWPQVIGDSLKDKIEVSQVKNGILWVKTPDPALAHNLTFFKKEIMTKYQRLLGENFIRNVRITVGAVTSGFDHKTTAQTRKEPVRAHDLPLPAAIEGIEDPALKQAFSRFYCAHQARK</sequence>
<reference evidence="1" key="1">
    <citation type="submission" date="2020-06" db="EMBL/GenBank/DDBJ databases">
        <title>Novel chitinolytic bacterium.</title>
        <authorList>
            <person name="Ungkulpasvich U."/>
            <person name="Kosugi A."/>
            <person name="Uke A."/>
        </authorList>
    </citation>
    <scope>NUCLEOTIDE SEQUENCE</scope>
    <source>
        <strain evidence="1">UUS1-1</strain>
    </source>
</reference>